<dbReference type="GO" id="GO:0030425">
    <property type="term" value="C:dendrite"/>
    <property type="evidence" value="ECO:0007669"/>
    <property type="project" value="TreeGrafter"/>
</dbReference>
<protein>
    <recommendedName>
        <fullName evidence="10">Gustatory receptor</fullName>
    </recommendedName>
</protein>
<evidence type="ECO:0000313" key="9">
    <source>
        <dbReference type="EMBL" id="EDS32571.1"/>
    </source>
</evidence>
<evidence type="ECO:0000256" key="6">
    <source>
        <dbReference type="ARBA" id="ARBA00023170"/>
    </source>
</evidence>
<feature type="transmembrane region" description="Helical" evidence="8">
    <location>
        <begin position="108"/>
        <end position="127"/>
    </location>
</feature>
<evidence type="ECO:0000256" key="1">
    <source>
        <dbReference type="ARBA" id="ARBA00004651"/>
    </source>
</evidence>
<keyword evidence="4 8" id="KW-1133">Transmembrane helix</keyword>
<accession>B0WPY1</accession>
<feature type="transmembrane region" description="Helical" evidence="8">
    <location>
        <begin position="544"/>
        <end position="568"/>
    </location>
</feature>
<dbReference type="VEuPathDB" id="VectorBase:CPIJ008847"/>
<name>B0WPY1_CULQU</name>
<feature type="transmembrane region" description="Helical" evidence="8">
    <location>
        <begin position="740"/>
        <end position="761"/>
    </location>
</feature>
<keyword evidence="5 8" id="KW-0472">Membrane</keyword>
<keyword evidence="3 8" id="KW-0812">Transmembrane</keyword>
<feature type="transmembrane region" description="Helical" evidence="8">
    <location>
        <begin position="240"/>
        <end position="264"/>
    </location>
</feature>
<keyword evidence="6" id="KW-0675">Receptor</keyword>
<evidence type="ECO:0000256" key="8">
    <source>
        <dbReference type="SAM" id="Phobius"/>
    </source>
</evidence>
<feature type="transmembrane region" description="Helical" evidence="8">
    <location>
        <begin position="593"/>
        <end position="617"/>
    </location>
</feature>
<feature type="transmembrane region" description="Helical" evidence="8">
    <location>
        <begin position="173"/>
        <end position="195"/>
    </location>
</feature>
<evidence type="ECO:0000256" key="5">
    <source>
        <dbReference type="ARBA" id="ARBA00023136"/>
    </source>
</evidence>
<organism>
    <name type="scientific">Culex quinquefasciatus</name>
    <name type="common">Southern house mosquito</name>
    <name type="synonym">Culex pungens</name>
    <dbReference type="NCBI Taxonomy" id="7176"/>
    <lineage>
        <taxon>Eukaryota</taxon>
        <taxon>Metazoa</taxon>
        <taxon>Ecdysozoa</taxon>
        <taxon>Arthropoda</taxon>
        <taxon>Hexapoda</taxon>
        <taxon>Insecta</taxon>
        <taxon>Pterygota</taxon>
        <taxon>Neoptera</taxon>
        <taxon>Endopterygota</taxon>
        <taxon>Diptera</taxon>
        <taxon>Nematocera</taxon>
        <taxon>Culicoidea</taxon>
        <taxon>Culicidae</taxon>
        <taxon>Culicinae</taxon>
        <taxon>Culicini</taxon>
        <taxon>Culex</taxon>
        <taxon>Culex</taxon>
    </lineage>
</organism>
<feature type="transmembrane region" description="Helical" evidence="8">
    <location>
        <begin position="964"/>
        <end position="989"/>
    </location>
</feature>
<evidence type="ECO:0000256" key="7">
    <source>
        <dbReference type="ARBA" id="ARBA00023224"/>
    </source>
</evidence>
<dbReference type="KEGG" id="cqu:CpipJ_CPIJ008847"/>
<feature type="transmembrane region" description="Helical" evidence="8">
    <location>
        <begin position="301"/>
        <end position="321"/>
    </location>
</feature>
<dbReference type="GO" id="GO:0005886">
    <property type="term" value="C:plasma membrane"/>
    <property type="evidence" value="ECO:0007669"/>
    <property type="project" value="UniProtKB-SubCell"/>
</dbReference>
<feature type="transmembrane region" description="Helical" evidence="8">
    <location>
        <begin position="1043"/>
        <end position="1065"/>
    </location>
</feature>
<dbReference type="InterPro" id="IPR013604">
    <property type="entry name" value="7TM_chemorcpt"/>
</dbReference>
<dbReference type="VEuPathDB" id="VectorBase:CQUJHB006857"/>
<dbReference type="VEuPathDB" id="VectorBase:CQUJHB014448"/>
<feature type="transmembrane region" description="Helical" evidence="8">
    <location>
        <begin position="488"/>
        <end position="515"/>
    </location>
</feature>
<dbReference type="GO" id="GO:0030424">
    <property type="term" value="C:axon"/>
    <property type="evidence" value="ECO:0007669"/>
    <property type="project" value="TreeGrafter"/>
</dbReference>
<reference evidence="9" key="1">
    <citation type="submission" date="2007-03" db="EMBL/GenBank/DDBJ databases">
        <title>Annotation of Culex pipiens quinquefasciatus.</title>
        <authorList>
            <consortium name="The Broad Institute Genome Sequencing Platform"/>
            <person name="Atkinson P.W."/>
            <person name="Hemingway J."/>
            <person name="Christensen B.M."/>
            <person name="Higgs S."/>
            <person name="Kodira C."/>
            <person name="Hannick L."/>
            <person name="Megy K."/>
            <person name="O'Leary S."/>
            <person name="Pearson M."/>
            <person name="Haas B.J."/>
            <person name="Mauceli E."/>
            <person name="Wortman J.R."/>
            <person name="Lee N.H."/>
            <person name="Guigo R."/>
            <person name="Stanke M."/>
            <person name="Alvarado L."/>
            <person name="Amedeo P."/>
            <person name="Antoine C.H."/>
            <person name="Arensburger P."/>
            <person name="Bidwell S.L."/>
            <person name="Crawford M."/>
            <person name="Camaro F."/>
            <person name="Devon K."/>
            <person name="Engels R."/>
            <person name="Hammond M."/>
            <person name="Howarth C."/>
            <person name="Koehrsen M."/>
            <person name="Lawson D."/>
            <person name="Montgomery P."/>
            <person name="Nene V."/>
            <person name="Nusbaum C."/>
            <person name="Puiu D."/>
            <person name="Romero-Severson J."/>
            <person name="Severson D.W."/>
            <person name="Shumway M."/>
            <person name="Sisk P."/>
            <person name="Stolte C."/>
            <person name="Zeng Q."/>
            <person name="Eisenstadt E."/>
            <person name="Fraser-Liggett C."/>
            <person name="Strausberg R."/>
            <person name="Galagan J."/>
            <person name="Birren B."/>
            <person name="Collins F.H."/>
        </authorList>
    </citation>
    <scope>NUCLEOTIDE SEQUENCE [LARGE SCALE GENOMIC DNA]</scope>
    <source>
        <strain evidence="9">JHB</strain>
    </source>
</reference>
<sequence>MFCVFSTINDMYLILFNTLVVRIRAELTIASERIAESIRNGRDIRLQAQHYFRILQLPHLLTKSLGLPVLFFIALSFFEGTIQTLQMYQLLGSSLGRSSLGEILGEVVNYAVWYLPFMVKLLVTMQLAHSATQQNVTPIIVLSIIHNFLFTCGFQLMTLGYTTTVFDTAIDAIFFVQAVLCDMYFLLFNVFLLILRTELSHIGHRLQLATNRPRQQVTLFRAYFELIQLIALLTKSFANPVLFSLAMLFYEGTFQLFQLYFLVFNRPSTTAPANNAVDITSYALWLAPFAAKLVLTLNNASAVPEASFAVPIMFNSMLLFYEATMALFRMYCMFTDVAILTVAINGVIPWAFQVIKTNEDYALASIYVLVAFVIDAYFILNNTLLVVLRTELSFIEDRLKLGCTGRANRLLDCPRQLGVLTNAYKDVLPLMSLFAKFVAVPLAYSTLLLIFEGTVQLFQFYILVAAHQLDGIKVVDILSYVLCTTEEMLMEVLCSMLAISGDTYFVLINAILIVLRAELRHVYNLLAHAKPVQVRQLFKAHMNVLALMQLFTKCFATPVLYCVFMLFYDGTQQLFQCYVVMATSHDDYSVMEVVYYVSWYVPLVAKLIITMHLAASISELHIKSPEQVRVLSKAHMDLLPLMQLFMKCFAMPVLYCIMMLFFEGTILLFQLYVLTNSSDGDYSLMEIFYYVIWYVPFAFKLIITMHQAASTSNQLKLLANFHGKTTQLMSLVTKAFSLPILFYVLLTFFEGTLQMFQMYFMLLDVYGRLTPSQIAEDIICYFSWLGPLMVKLVVTMHLATRASEVRLLWRMDSLHFLIRCGRVLTVTPFQYNPSSGHFGLCPIWERYSAAIWILSAVKVVLVAYNNFFNAKANFLTQTSTSTMIIVLNATYLTVIASYWQLSNFVGRSEALRCLEQIRDLLRQFRPSLGVSGKGTPIIVAGCLLCSNVVLLGLYAVAYGITGNWIGLVAAFLYLIESESICVATTYISYLVTLLTNMYDDLEDQFELGGAKNCHSAEFFRLIKLNDHLTEAIRKVALVYGGTVMYLLNGTVMFMAVNIYYLFCVSYYSNEFGGTSQVILMTGLIIWMGNLSTCSYYVCNACHRCSKKANEAALSTRHFDDYSMKNTKLAKQINKFLLKNLHQKKKFSAFGFFNIDNSVIYTVFSSIITYLVILIQFKQLENDLTHGNSGNETISAAGGST</sequence>
<evidence type="ECO:0000256" key="3">
    <source>
        <dbReference type="ARBA" id="ARBA00022692"/>
    </source>
</evidence>
<dbReference type="GO" id="GO:0050909">
    <property type="term" value="P:sensory perception of taste"/>
    <property type="evidence" value="ECO:0007669"/>
    <property type="project" value="InterPro"/>
</dbReference>
<comment type="subcellular location">
    <subcellularLocation>
        <location evidence="1">Cell membrane</location>
        <topology evidence="1">Multi-pass membrane protein</topology>
    </subcellularLocation>
</comment>
<feature type="transmembrane region" description="Helical" evidence="8">
    <location>
        <begin position="849"/>
        <end position="868"/>
    </location>
</feature>
<dbReference type="OrthoDB" id="6695098at2759"/>
<dbReference type="InParanoid" id="B0WPY1"/>
<feature type="transmembrane region" description="Helical" evidence="8">
    <location>
        <begin position="364"/>
        <end position="388"/>
    </location>
</feature>
<dbReference type="GO" id="GO:0007165">
    <property type="term" value="P:signal transduction"/>
    <property type="evidence" value="ECO:0007669"/>
    <property type="project" value="UniProtKB-KW"/>
</dbReference>
<dbReference type="EMBL" id="DS232031">
    <property type="protein sequence ID" value="EDS32571.1"/>
    <property type="molecule type" value="Genomic_DNA"/>
</dbReference>
<dbReference type="PANTHER" id="PTHR21143:SF134">
    <property type="entry name" value="GUSTATORY RECEPTOR"/>
    <property type="match status" value="1"/>
</dbReference>
<proteinExistence type="predicted"/>
<keyword evidence="2" id="KW-1003">Cell membrane</keyword>
<feature type="transmembrane region" description="Helical" evidence="8">
    <location>
        <begin position="781"/>
        <end position="799"/>
    </location>
</feature>
<dbReference type="VEuPathDB" id="VectorBase:CPIJ008845"/>
<dbReference type="GO" id="GO:0007635">
    <property type="term" value="P:chemosensory behavior"/>
    <property type="evidence" value="ECO:0007669"/>
    <property type="project" value="TreeGrafter"/>
</dbReference>
<dbReference type="AlphaFoldDB" id="B0WPY1"/>
<gene>
    <name evidence="9" type="ORF">CpipJ_CPIJ008847</name>
</gene>
<feature type="transmembrane region" description="Helical" evidence="8">
    <location>
        <begin position="1077"/>
        <end position="1097"/>
    </location>
</feature>
<feature type="transmembrane region" description="Helical" evidence="8">
    <location>
        <begin position="682"/>
        <end position="703"/>
    </location>
</feature>
<feature type="transmembrane region" description="Helical" evidence="8">
    <location>
        <begin position="333"/>
        <end position="352"/>
    </location>
</feature>
<feature type="transmembrane region" description="Helical" evidence="8">
    <location>
        <begin position="433"/>
        <end position="451"/>
    </location>
</feature>
<dbReference type="PANTHER" id="PTHR21143">
    <property type="entry name" value="INVERTEBRATE GUSTATORY RECEPTOR"/>
    <property type="match status" value="1"/>
</dbReference>
<keyword evidence="7" id="KW-0807">Transducer</keyword>
<evidence type="ECO:0008006" key="10">
    <source>
        <dbReference type="Google" id="ProtNLM"/>
    </source>
</evidence>
<feature type="transmembrane region" description="Helical" evidence="8">
    <location>
        <begin position="276"/>
        <end position="295"/>
    </location>
</feature>
<feature type="transmembrane region" description="Helical" evidence="8">
    <location>
        <begin position="65"/>
        <end position="88"/>
    </location>
</feature>
<evidence type="ECO:0000256" key="4">
    <source>
        <dbReference type="ARBA" id="ARBA00022989"/>
    </source>
</evidence>
<dbReference type="GO" id="GO:0043025">
    <property type="term" value="C:neuronal cell body"/>
    <property type="evidence" value="ECO:0007669"/>
    <property type="project" value="TreeGrafter"/>
</dbReference>
<dbReference type="Pfam" id="PF08395">
    <property type="entry name" value="7tm_7"/>
    <property type="match status" value="1"/>
</dbReference>
<dbReference type="GO" id="GO:0008049">
    <property type="term" value="P:male courtship behavior"/>
    <property type="evidence" value="ECO:0007669"/>
    <property type="project" value="TreeGrafter"/>
</dbReference>
<feature type="transmembrane region" description="Helical" evidence="8">
    <location>
        <begin position="139"/>
        <end position="161"/>
    </location>
</feature>
<evidence type="ECO:0000256" key="2">
    <source>
        <dbReference type="ARBA" id="ARBA00022475"/>
    </source>
</evidence>
<feature type="transmembrane region" description="Helical" evidence="8">
    <location>
        <begin position="880"/>
        <end position="901"/>
    </location>
</feature>